<evidence type="ECO:0000313" key="2">
    <source>
        <dbReference type="EMBL" id="SEC12362.1"/>
    </source>
</evidence>
<accession>A0A1H4PYX4</accession>
<sequence length="106" mass="11814">MAQVAYRALMDSEGGSAAFNDLIHPRQRLMICAALDQAKEIRFDLLAKALDMSAPTLSKHLAKLEEGQYVATRRDSADSRRQWVELTPTEKSAFARHVAALRELTA</sequence>
<keyword evidence="3" id="KW-1185">Reference proteome</keyword>
<dbReference type="InterPro" id="IPR036390">
    <property type="entry name" value="WH_DNA-bd_sf"/>
</dbReference>
<dbReference type="InterPro" id="IPR001845">
    <property type="entry name" value="HTH_ArsR_DNA-bd_dom"/>
</dbReference>
<dbReference type="PANTHER" id="PTHR37318">
    <property type="entry name" value="BSL7504 PROTEIN"/>
    <property type="match status" value="1"/>
</dbReference>
<dbReference type="InterPro" id="IPR011991">
    <property type="entry name" value="ArsR-like_HTH"/>
</dbReference>
<dbReference type="InterPro" id="IPR036388">
    <property type="entry name" value="WH-like_DNA-bd_sf"/>
</dbReference>
<dbReference type="SUPFAM" id="SSF46785">
    <property type="entry name" value="Winged helix' DNA-binding domain"/>
    <property type="match status" value="1"/>
</dbReference>
<dbReference type="STRING" id="57704.SAMN04489793_1585"/>
<dbReference type="Gene3D" id="1.10.10.10">
    <property type="entry name" value="Winged helix-like DNA-binding domain superfamily/Winged helix DNA-binding domain"/>
    <property type="match status" value="1"/>
</dbReference>
<evidence type="ECO:0000259" key="1">
    <source>
        <dbReference type="SMART" id="SM00418"/>
    </source>
</evidence>
<keyword evidence="2" id="KW-0238">DNA-binding</keyword>
<dbReference type="GO" id="GO:0003700">
    <property type="term" value="F:DNA-binding transcription factor activity"/>
    <property type="evidence" value="ECO:0007669"/>
    <property type="project" value="InterPro"/>
</dbReference>
<proteinExistence type="predicted"/>
<feature type="domain" description="HTH arsR-type" evidence="1">
    <location>
        <begin position="17"/>
        <end position="103"/>
    </location>
</feature>
<name>A0A1H4PYX4_TSUTY</name>
<gene>
    <name evidence="2" type="ORF">SAMN04489793_1585</name>
</gene>
<dbReference type="Pfam" id="PF13601">
    <property type="entry name" value="HTH_34"/>
    <property type="match status" value="1"/>
</dbReference>
<dbReference type="PANTHER" id="PTHR37318:SF1">
    <property type="entry name" value="BSL7504 PROTEIN"/>
    <property type="match status" value="1"/>
</dbReference>
<organism evidence="2 3">
    <name type="scientific">Tsukamurella tyrosinosolvens</name>
    <dbReference type="NCBI Taxonomy" id="57704"/>
    <lineage>
        <taxon>Bacteria</taxon>
        <taxon>Bacillati</taxon>
        <taxon>Actinomycetota</taxon>
        <taxon>Actinomycetes</taxon>
        <taxon>Mycobacteriales</taxon>
        <taxon>Tsukamurellaceae</taxon>
        <taxon>Tsukamurella</taxon>
    </lineage>
</organism>
<dbReference type="GO" id="GO:0003677">
    <property type="term" value="F:DNA binding"/>
    <property type="evidence" value="ECO:0007669"/>
    <property type="project" value="UniProtKB-KW"/>
</dbReference>
<protein>
    <submittedName>
        <fullName evidence="2">Winged helix DNA-binding domain-containing protein</fullName>
    </submittedName>
</protein>
<dbReference type="EMBL" id="FNSA01000003">
    <property type="protein sequence ID" value="SEC12362.1"/>
    <property type="molecule type" value="Genomic_DNA"/>
</dbReference>
<reference evidence="3" key="1">
    <citation type="submission" date="2016-10" db="EMBL/GenBank/DDBJ databases">
        <authorList>
            <person name="Varghese N."/>
            <person name="Submissions S."/>
        </authorList>
    </citation>
    <scope>NUCLEOTIDE SEQUENCE [LARGE SCALE GENOMIC DNA]</scope>
    <source>
        <strain evidence="3">DSM 44234</strain>
    </source>
</reference>
<dbReference type="InterPro" id="IPR027395">
    <property type="entry name" value="WH_DNA-bd_dom"/>
</dbReference>
<dbReference type="SMART" id="SM00418">
    <property type="entry name" value="HTH_ARSR"/>
    <property type="match status" value="1"/>
</dbReference>
<dbReference type="AlphaFoldDB" id="A0A1H4PYX4"/>
<dbReference type="CDD" id="cd00090">
    <property type="entry name" value="HTH_ARSR"/>
    <property type="match status" value="1"/>
</dbReference>
<evidence type="ECO:0000313" key="3">
    <source>
        <dbReference type="Proteomes" id="UP000182241"/>
    </source>
</evidence>
<dbReference type="Proteomes" id="UP000182241">
    <property type="component" value="Unassembled WGS sequence"/>
</dbReference>